<dbReference type="InterPro" id="IPR001668">
    <property type="entry name" value="Mob_Pre"/>
</dbReference>
<evidence type="ECO:0000313" key="2">
    <source>
        <dbReference type="EMBL" id="QEQ69384.1"/>
    </source>
</evidence>
<proteinExistence type="predicted"/>
<geneLocation type="plasmid" evidence="2">
    <name>p12949-HI2</name>
</geneLocation>
<dbReference type="Pfam" id="PF01076">
    <property type="entry name" value="Mob_Pre"/>
    <property type="match status" value="1"/>
</dbReference>
<feature type="region of interest" description="Disordered" evidence="1">
    <location>
        <begin position="330"/>
        <end position="367"/>
    </location>
</feature>
<dbReference type="AlphaFoldDB" id="A0A5P1PJI6"/>
<dbReference type="Gene3D" id="3.30.930.30">
    <property type="match status" value="1"/>
</dbReference>
<name>A0A5P1PJI6_ENTCL</name>
<organism evidence="2">
    <name type="scientific">Enterobacter cloacae</name>
    <dbReference type="NCBI Taxonomy" id="550"/>
    <lineage>
        <taxon>Bacteria</taxon>
        <taxon>Pseudomonadati</taxon>
        <taxon>Pseudomonadota</taxon>
        <taxon>Gammaproteobacteria</taxon>
        <taxon>Enterobacterales</taxon>
        <taxon>Enterobacteriaceae</taxon>
        <taxon>Enterobacter</taxon>
        <taxon>Enterobacter cloacae complex</taxon>
    </lineage>
</organism>
<dbReference type="GO" id="GO:0003677">
    <property type="term" value="F:DNA binding"/>
    <property type="evidence" value="ECO:0007669"/>
    <property type="project" value="InterPro"/>
</dbReference>
<reference evidence="2" key="1">
    <citation type="submission" date="2019-01" db="EMBL/GenBank/DDBJ databases">
        <authorList>
            <person name="Liang Q."/>
            <person name="Zhou D."/>
        </authorList>
    </citation>
    <scope>NUCLEOTIDE SEQUENCE</scope>
    <source>
        <strain evidence="2">12949</strain>
        <plasmid evidence="2">p12949-HI2</plasmid>
    </source>
</reference>
<sequence>MIDDGEISLRGLKDNAKIFDEIIFDINSDYFEQNGGYEFAKGFYEKAFHFAEREMGADNIMSAVMHADELNTALSEEYGKPIYHYHLHVIAIPVVKKEIKWSKRCKDKSLIGTTKEIINQVSHSKKWKSEQLTDNFGNPVYDENGKAKLIKSYSLLQDRFFQYMSDSGYRGFIRGIKSSTKEHLTDLEFKIKKETEKLEKITNSVYEKQSNFDNYMQYDKQIDDISNLGKPKKFSKKIELEPKDYETLTQYAKKGIVADKEIYERDTRIENLRNTVNRWIEKYDGLVEKTKDYFHAIKLAPQKVADFFKSLFDKEKQDELERQRIEQEKIQAERKAREEAKEKARLEKQKLKNSPESKKRRADRDAR</sequence>
<protein>
    <recommendedName>
        <fullName evidence="3">Plasmid recombination enzyme</fullName>
    </recommendedName>
</protein>
<evidence type="ECO:0000256" key="1">
    <source>
        <dbReference type="SAM" id="MobiDB-lite"/>
    </source>
</evidence>
<dbReference type="GO" id="GO:0006310">
    <property type="term" value="P:DNA recombination"/>
    <property type="evidence" value="ECO:0007669"/>
    <property type="project" value="InterPro"/>
</dbReference>
<keyword evidence="2" id="KW-0614">Plasmid</keyword>
<dbReference type="CDD" id="cd17242">
    <property type="entry name" value="MobM_relaxase"/>
    <property type="match status" value="1"/>
</dbReference>
<dbReference type="EMBL" id="MK413720">
    <property type="protein sequence ID" value="QEQ69384.1"/>
    <property type="molecule type" value="Genomic_DNA"/>
</dbReference>
<accession>A0A5P1PJI6</accession>
<evidence type="ECO:0008006" key="3">
    <source>
        <dbReference type="Google" id="ProtNLM"/>
    </source>
</evidence>